<evidence type="ECO:0000256" key="3">
    <source>
        <dbReference type="ARBA" id="ARBA00023295"/>
    </source>
</evidence>
<evidence type="ECO:0000313" key="7">
    <source>
        <dbReference type="Proteomes" id="UP001177744"/>
    </source>
</evidence>
<dbReference type="InterPro" id="IPR001360">
    <property type="entry name" value="Glyco_hydro_1"/>
</dbReference>
<dbReference type="AlphaFoldDB" id="A0AA40IAB3"/>
<keyword evidence="4" id="KW-0472">Membrane</keyword>
<keyword evidence="4" id="KW-1133">Transmembrane helix</keyword>
<accession>A0AA40IAB3</accession>
<dbReference type="Pfam" id="PF00232">
    <property type="entry name" value="Glyco_hydro_1"/>
    <property type="match status" value="3"/>
</dbReference>
<comment type="caution">
    <text evidence="6">The sequence shown here is derived from an EMBL/GenBank/DDBJ whole genome shotgun (WGS) entry which is preliminary data.</text>
</comment>
<reference evidence="6" key="1">
    <citation type="submission" date="2023-06" db="EMBL/GenBank/DDBJ databases">
        <title>Reference genome for the Northern bat (Eptesicus nilssonii), a most northern bat species.</title>
        <authorList>
            <person name="Laine V.N."/>
            <person name="Pulliainen A.T."/>
            <person name="Lilley T.M."/>
        </authorList>
    </citation>
    <scope>NUCLEOTIDE SEQUENCE</scope>
    <source>
        <strain evidence="6">BLF_Eptnil</strain>
        <tissue evidence="6">Kidney</tissue>
    </source>
</reference>
<protein>
    <recommendedName>
        <fullName evidence="8">Beta-klotho</fullName>
    </recommendedName>
</protein>
<dbReference type="PANTHER" id="PTHR10353:SF36">
    <property type="entry name" value="LP05116P"/>
    <property type="match status" value="1"/>
</dbReference>
<feature type="signal peptide" evidence="5">
    <location>
        <begin position="1"/>
        <end position="24"/>
    </location>
</feature>
<proteinExistence type="inferred from homology"/>
<feature type="chain" id="PRO_5041434052" description="Beta-klotho" evidence="5">
    <location>
        <begin position="25"/>
        <end position="1017"/>
    </location>
</feature>
<sequence length="1017" mass="116546">MSTGGLQRSVILSACLLLRAVVTGFSGDGRAIWSKTPNSSPVNESQLFLYDTFPKNFFWGVGTGAFQVEGNWKADGRGPSIWDPFTQTHLKDVNGVNGSSDSYIFLEKDLSALDFIGVSFYQFSISWPRLFPDGIAAVANAKGLQYYNTLLDALIMYHSEPVLRLIWTDLPFISISKYEGHKKESFFSLFWAHAWFCRNRFGSQVKTSILIHQDGLVSMHIRNTGIGKQGIKENCHARKTVVQDVAKAHSKVWHNYNINFRPHQKGWLSITLGSHWIEPNRPENTMDVLKCQQSMVSVLGWFANPIHGDGDYPELMRKQLLSILPLFSEAEKNEVRGTADFFASPLGPTISSPRTPWLKWDKIVSLRTESFCNRTRIEGAAKRVSICTRSWFHNTLPPNISDFSLSRSLSLSLSLCAAIRFDEIRVFGYTAWSLLDGFEWQDGYTTRRGLFYVDFNSKQKERKPKSSAHYYKQIIRENGFALKESTSDVRGEFPCDFSWGVTESVLKPELVASSPQFTDPHLYVWNVTGNRLLHQVEGVKLKTRPGQCTDFVSIKRQVEMLARMKVTSYRFALDWPSVLPTGNVSTVNRQALRYYRCVVSEGLKLNIAPMVTLYYPTHAHLGLPTPLLQSGGWLNPSTAQAFQDYAGLCFQELGDLVKLWITINEPNRLSDIYNRTSNDTYRAAHHLLIAHALAWHLYDRQYRPAQRGSVSLSLHADWAEPANPYADSHWRAAERFLQFEIAWFAEPLFKTGDYPVAMREHIAFKNRQGLSRSALPRFTEEERRLVRGAADFYALNHFTTRFVMHARQNGSHYDADRDVQFLQDITCLSSPTRLAVLPWGERKVLSWIRRNYGDLDVYVTASGIDDPALEKDELRQYYLEKYVQEARQAYLVDKVKIKGYYAFKLTEEKLKPRFGFFTSDLKAKSSVQFYNKLISNGGFPSENNSPRCSQTQRNTECTVCLFLVQKKPLIFFGCCFFSTLVLLLSITFFHKRKRRKFWKAKNLQHIPLKKGHKKVLS</sequence>
<evidence type="ECO:0000256" key="1">
    <source>
        <dbReference type="ARBA" id="ARBA00010838"/>
    </source>
</evidence>
<keyword evidence="4" id="KW-0812">Transmembrane</keyword>
<evidence type="ECO:0000256" key="2">
    <source>
        <dbReference type="ARBA" id="ARBA00022801"/>
    </source>
</evidence>
<gene>
    <name evidence="6" type="ORF">QTO34_008450</name>
</gene>
<name>A0AA40IAB3_CNENI</name>
<feature type="transmembrane region" description="Helical" evidence="4">
    <location>
        <begin position="969"/>
        <end position="989"/>
    </location>
</feature>
<evidence type="ECO:0008006" key="8">
    <source>
        <dbReference type="Google" id="ProtNLM"/>
    </source>
</evidence>
<dbReference type="PRINTS" id="PR00131">
    <property type="entry name" value="GLHYDRLASE1"/>
</dbReference>
<evidence type="ECO:0000256" key="5">
    <source>
        <dbReference type="SAM" id="SignalP"/>
    </source>
</evidence>
<dbReference type="GO" id="GO:0005975">
    <property type="term" value="P:carbohydrate metabolic process"/>
    <property type="evidence" value="ECO:0007669"/>
    <property type="project" value="InterPro"/>
</dbReference>
<dbReference type="GO" id="GO:0004553">
    <property type="term" value="F:hydrolase activity, hydrolyzing O-glycosyl compounds"/>
    <property type="evidence" value="ECO:0007669"/>
    <property type="project" value="InterPro"/>
</dbReference>
<dbReference type="InterPro" id="IPR017853">
    <property type="entry name" value="GH"/>
</dbReference>
<dbReference type="Gene3D" id="3.20.20.80">
    <property type="entry name" value="Glycosidases"/>
    <property type="match status" value="3"/>
</dbReference>
<evidence type="ECO:0000256" key="4">
    <source>
        <dbReference type="SAM" id="Phobius"/>
    </source>
</evidence>
<dbReference type="Proteomes" id="UP001177744">
    <property type="component" value="Unassembled WGS sequence"/>
</dbReference>
<dbReference type="EMBL" id="JAULJE010000002">
    <property type="protein sequence ID" value="KAK1345983.1"/>
    <property type="molecule type" value="Genomic_DNA"/>
</dbReference>
<dbReference type="PANTHER" id="PTHR10353">
    <property type="entry name" value="GLYCOSYL HYDROLASE"/>
    <property type="match status" value="1"/>
</dbReference>
<keyword evidence="3" id="KW-0326">Glycosidase</keyword>
<keyword evidence="7" id="KW-1185">Reference proteome</keyword>
<dbReference type="FunFam" id="3.20.20.80:FF:000042">
    <property type="entry name" value="Klotho"/>
    <property type="match status" value="1"/>
</dbReference>
<evidence type="ECO:0000313" key="6">
    <source>
        <dbReference type="EMBL" id="KAK1345983.1"/>
    </source>
</evidence>
<comment type="similarity">
    <text evidence="1">Belongs to the glycosyl hydrolase 1 family.</text>
</comment>
<dbReference type="SUPFAM" id="SSF51445">
    <property type="entry name" value="(Trans)glycosidases"/>
    <property type="match status" value="2"/>
</dbReference>
<keyword evidence="2" id="KW-0378">Hydrolase</keyword>
<organism evidence="6 7">
    <name type="scientific">Cnephaeus nilssonii</name>
    <name type="common">Northern bat</name>
    <name type="synonym">Eptesicus nilssonii</name>
    <dbReference type="NCBI Taxonomy" id="3371016"/>
    <lineage>
        <taxon>Eukaryota</taxon>
        <taxon>Metazoa</taxon>
        <taxon>Chordata</taxon>
        <taxon>Craniata</taxon>
        <taxon>Vertebrata</taxon>
        <taxon>Euteleostomi</taxon>
        <taxon>Mammalia</taxon>
        <taxon>Eutheria</taxon>
        <taxon>Laurasiatheria</taxon>
        <taxon>Chiroptera</taxon>
        <taxon>Yangochiroptera</taxon>
        <taxon>Vespertilionidae</taxon>
        <taxon>Cnephaeus</taxon>
    </lineage>
</organism>
<keyword evidence="5" id="KW-0732">Signal</keyword>